<dbReference type="SMART" id="SM00360">
    <property type="entry name" value="RRM"/>
    <property type="match status" value="1"/>
</dbReference>
<dbReference type="PANTHER" id="PTHR45735">
    <property type="entry name" value="CLEAVAGE STIMULATION FACTOR SUBUNIT 2"/>
    <property type="match status" value="1"/>
</dbReference>
<feature type="region of interest" description="Disordered" evidence="4">
    <location>
        <begin position="1"/>
        <end position="25"/>
    </location>
</feature>
<dbReference type="GO" id="GO:0003729">
    <property type="term" value="F:mRNA binding"/>
    <property type="evidence" value="ECO:0007669"/>
    <property type="project" value="TreeGrafter"/>
</dbReference>
<sequence length="333" mass="37018">MNTGGPSGGFRHGHGGGGGHAHHTPEQSLRSVFVGNIAYAVTEEELTDLFKTVGQVIKFRLVRDRDTQKPKGFGFCEFTDVATAETAIRNLNNFDFHGRLLKVDSAVNSSQEKNTGGDDFISQTCTVEPDIVDIEEPMYGPAVDPEHVLEAITHAVTTFPAEKMFAVMKEMREMALTDPELCRNFLMQNPQLSYALLQLQVVMRTINAKDAVSMLYPEQPQLDYPFYKASADDDSESFAPAAAFHAPLPERINVTSHRTLLPNPPKPIVPKVEPAPAAMPGPSAASPKPDEQVVEDAELLVQVMRLQDHEIDQLPEEYRRKVQELRERLKNEL</sequence>
<dbReference type="SUPFAM" id="SSF54928">
    <property type="entry name" value="RNA-binding domain, RBD"/>
    <property type="match status" value="1"/>
</dbReference>
<dbReference type="InterPro" id="IPR038192">
    <property type="entry name" value="CSTF_C_sf"/>
</dbReference>
<dbReference type="Gene3D" id="1.25.40.630">
    <property type="match status" value="1"/>
</dbReference>
<accession>A0A7E4VN92</accession>
<dbReference type="Gene3D" id="1.10.20.70">
    <property type="entry name" value="Transcription termination and cleavage factor, C-terminal domain"/>
    <property type="match status" value="1"/>
</dbReference>
<dbReference type="InterPro" id="IPR012677">
    <property type="entry name" value="Nucleotide-bd_a/b_plait_sf"/>
</dbReference>
<protein>
    <submittedName>
        <fullName evidence="7">RRM domain-containing protein</fullName>
    </submittedName>
</protein>
<dbReference type="Proteomes" id="UP000492821">
    <property type="component" value="Unassembled WGS sequence"/>
</dbReference>
<feature type="compositionally biased region" description="Gly residues" evidence="4">
    <location>
        <begin position="1"/>
        <end position="19"/>
    </location>
</feature>
<evidence type="ECO:0000313" key="7">
    <source>
        <dbReference type="WBParaSite" id="Pan_g22624.t1"/>
    </source>
</evidence>
<evidence type="ECO:0000259" key="5">
    <source>
        <dbReference type="PROSITE" id="PS50102"/>
    </source>
</evidence>
<feature type="domain" description="RRM" evidence="5">
    <location>
        <begin position="30"/>
        <end position="108"/>
    </location>
</feature>
<dbReference type="AlphaFoldDB" id="A0A7E4VN92"/>
<evidence type="ECO:0000313" key="6">
    <source>
        <dbReference type="Proteomes" id="UP000492821"/>
    </source>
</evidence>
<dbReference type="GO" id="GO:0005847">
    <property type="term" value="C:mRNA cleavage and polyadenylation specificity factor complex"/>
    <property type="evidence" value="ECO:0007669"/>
    <property type="project" value="TreeGrafter"/>
</dbReference>
<organism evidence="6 7">
    <name type="scientific">Panagrellus redivivus</name>
    <name type="common">Microworm</name>
    <dbReference type="NCBI Taxonomy" id="6233"/>
    <lineage>
        <taxon>Eukaryota</taxon>
        <taxon>Metazoa</taxon>
        <taxon>Ecdysozoa</taxon>
        <taxon>Nematoda</taxon>
        <taxon>Chromadorea</taxon>
        <taxon>Rhabditida</taxon>
        <taxon>Tylenchina</taxon>
        <taxon>Panagrolaimomorpha</taxon>
        <taxon>Panagrolaimoidea</taxon>
        <taxon>Panagrolaimidae</taxon>
        <taxon>Panagrellus</taxon>
    </lineage>
</organism>
<dbReference type="Pfam" id="PF00076">
    <property type="entry name" value="RRM_1"/>
    <property type="match status" value="1"/>
</dbReference>
<dbReference type="InterPro" id="IPR025742">
    <property type="entry name" value="CSTF2_hinge"/>
</dbReference>
<dbReference type="InterPro" id="IPR000504">
    <property type="entry name" value="RRM_dom"/>
</dbReference>
<comment type="subcellular location">
    <subcellularLocation>
        <location evidence="1">Nucleus</location>
    </subcellularLocation>
</comment>
<dbReference type="Pfam" id="PF14327">
    <property type="entry name" value="CSTF2_hinge"/>
    <property type="match status" value="1"/>
</dbReference>
<proteinExistence type="predicted"/>
<keyword evidence="3" id="KW-0694">RNA-binding</keyword>
<evidence type="ECO:0000256" key="4">
    <source>
        <dbReference type="SAM" id="MobiDB-lite"/>
    </source>
</evidence>
<keyword evidence="6" id="KW-1185">Reference proteome</keyword>
<dbReference type="InterPro" id="IPR026896">
    <property type="entry name" value="CSTF_C"/>
</dbReference>
<dbReference type="InterPro" id="IPR035979">
    <property type="entry name" value="RBD_domain_sf"/>
</dbReference>
<reference evidence="7" key="2">
    <citation type="submission" date="2020-10" db="UniProtKB">
        <authorList>
            <consortium name="WormBaseParasite"/>
        </authorList>
    </citation>
    <scope>IDENTIFICATION</scope>
</reference>
<evidence type="ECO:0000256" key="1">
    <source>
        <dbReference type="ARBA" id="ARBA00004123"/>
    </source>
</evidence>
<dbReference type="PROSITE" id="PS50102">
    <property type="entry name" value="RRM"/>
    <property type="match status" value="1"/>
</dbReference>
<keyword evidence="2" id="KW-0539">Nucleus</keyword>
<dbReference type="GO" id="GO:0031124">
    <property type="term" value="P:mRNA 3'-end processing"/>
    <property type="evidence" value="ECO:0007669"/>
    <property type="project" value="InterPro"/>
</dbReference>
<evidence type="ECO:0000256" key="3">
    <source>
        <dbReference type="PROSITE-ProRule" id="PRU00176"/>
    </source>
</evidence>
<reference evidence="6" key="1">
    <citation type="journal article" date="2013" name="Genetics">
        <title>The draft genome and transcriptome of Panagrellus redivivus are shaped by the harsh demands of a free-living lifestyle.</title>
        <authorList>
            <person name="Srinivasan J."/>
            <person name="Dillman A.R."/>
            <person name="Macchietto M.G."/>
            <person name="Heikkinen L."/>
            <person name="Lakso M."/>
            <person name="Fracchia K.M."/>
            <person name="Antoshechkin I."/>
            <person name="Mortazavi A."/>
            <person name="Wong G."/>
            <person name="Sternberg P.W."/>
        </authorList>
    </citation>
    <scope>NUCLEOTIDE SEQUENCE [LARGE SCALE GENOMIC DNA]</scope>
    <source>
        <strain evidence="6">MT8872</strain>
    </source>
</reference>
<evidence type="ECO:0000256" key="2">
    <source>
        <dbReference type="ARBA" id="ARBA00023242"/>
    </source>
</evidence>
<name>A0A7E4VN92_PANRE</name>
<dbReference type="WBParaSite" id="Pan_g22624.t1">
    <property type="protein sequence ID" value="Pan_g22624.t1"/>
    <property type="gene ID" value="Pan_g22624"/>
</dbReference>
<dbReference type="CDD" id="cd12398">
    <property type="entry name" value="RRM_CSTF2_RNA15_like"/>
    <property type="match status" value="1"/>
</dbReference>
<feature type="compositionally biased region" description="Low complexity" evidence="4">
    <location>
        <begin position="274"/>
        <end position="287"/>
    </location>
</feature>
<dbReference type="Gene3D" id="3.30.70.330">
    <property type="match status" value="1"/>
</dbReference>
<dbReference type="PANTHER" id="PTHR45735:SF2">
    <property type="entry name" value="CLEAVAGE STIMULATION FACTOR SUBUNIT 2"/>
    <property type="match status" value="1"/>
</dbReference>
<dbReference type="Pfam" id="PF14304">
    <property type="entry name" value="CSTF_C"/>
    <property type="match status" value="1"/>
</dbReference>
<feature type="region of interest" description="Disordered" evidence="4">
    <location>
        <begin position="259"/>
        <end position="292"/>
    </location>
</feature>